<reference evidence="9 10" key="1">
    <citation type="submission" date="2018-02" db="EMBL/GenBank/DDBJ databases">
        <title>The genomes of Aspergillus section Nigri reveals drivers in fungal speciation.</title>
        <authorList>
            <consortium name="DOE Joint Genome Institute"/>
            <person name="Vesth T.C."/>
            <person name="Nybo J."/>
            <person name="Theobald S."/>
            <person name="Brandl J."/>
            <person name="Frisvad J.C."/>
            <person name="Nielsen K.F."/>
            <person name="Lyhne E.K."/>
            <person name="Kogle M.E."/>
            <person name="Kuo A."/>
            <person name="Riley R."/>
            <person name="Clum A."/>
            <person name="Nolan M."/>
            <person name="Lipzen A."/>
            <person name="Salamov A."/>
            <person name="Henrissat B."/>
            <person name="Wiebenga A."/>
            <person name="De vries R.P."/>
            <person name="Grigoriev I.V."/>
            <person name="Mortensen U.H."/>
            <person name="Andersen M.R."/>
            <person name="Baker S.E."/>
        </authorList>
    </citation>
    <scope>NUCLEOTIDE SEQUENCE [LARGE SCALE GENOMIC DNA]</scope>
    <source>
        <strain evidence="9 10">CBS 707.79</strain>
    </source>
</reference>
<proteinExistence type="inferred from homology"/>
<evidence type="ECO:0000313" key="9">
    <source>
        <dbReference type="EMBL" id="PYH91563.1"/>
    </source>
</evidence>
<evidence type="ECO:0000256" key="8">
    <source>
        <dbReference type="RuleBase" id="RU000461"/>
    </source>
</evidence>
<dbReference type="GO" id="GO:0005506">
    <property type="term" value="F:iron ion binding"/>
    <property type="evidence" value="ECO:0007669"/>
    <property type="project" value="InterPro"/>
</dbReference>
<dbReference type="InterPro" id="IPR001128">
    <property type="entry name" value="Cyt_P450"/>
</dbReference>
<dbReference type="VEuPathDB" id="FungiDB:BO71DRAFT_401266"/>
<protein>
    <submittedName>
        <fullName evidence="9">Cytochrome P450</fullName>
    </submittedName>
</protein>
<evidence type="ECO:0000256" key="4">
    <source>
        <dbReference type="ARBA" id="ARBA00023002"/>
    </source>
</evidence>
<comment type="similarity">
    <text evidence="2 8">Belongs to the cytochrome P450 family.</text>
</comment>
<dbReference type="GO" id="GO:0016705">
    <property type="term" value="F:oxidoreductase activity, acting on paired donors, with incorporation or reduction of molecular oxygen"/>
    <property type="evidence" value="ECO:0007669"/>
    <property type="project" value="InterPro"/>
</dbReference>
<dbReference type="PANTHER" id="PTHR24305">
    <property type="entry name" value="CYTOCHROME P450"/>
    <property type="match status" value="1"/>
</dbReference>
<dbReference type="Pfam" id="PF00067">
    <property type="entry name" value="p450"/>
    <property type="match status" value="1"/>
</dbReference>
<dbReference type="InterPro" id="IPR050121">
    <property type="entry name" value="Cytochrome_P450_monoxygenase"/>
</dbReference>
<dbReference type="SUPFAM" id="SSF48264">
    <property type="entry name" value="Cytochrome P450"/>
    <property type="match status" value="1"/>
</dbReference>
<dbReference type="PANTHER" id="PTHR24305:SF166">
    <property type="entry name" value="CYTOCHROME P450 12A4, MITOCHONDRIAL-RELATED"/>
    <property type="match status" value="1"/>
</dbReference>
<dbReference type="GO" id="GO:0020037">
    <property type="term" value="F:heme binding"/>
    <property type="evidence" value="ECO:0007669"/>
    <property type="project" value="InterPro"/>
</dbReference>
<keyword evidence="6 8" id="KW-0503">Monooxygenase</keyword>
<evidence type="ECO:0000256" key="7">
    <source>
        <dbReference type="PIRSR" id="PIRSR602401-1"/>
    </source>
</evidence>
<evidence type="ECO:0000256" key="2">
    <source>
        <dbReference type="ARBA" id="ARBA00010617"/>
    </source>
</evidence>
<feature type="binding site" description="axial binding residue" evidence="7">
    <location>
        <position position="490"/>
    </location>
    <ligand>
        <name>heme</name>
        <dbReference type="ChEBI" id="CHEBI:30413"/>
    </ligand>
    <ligandPart>
        <name>Fe</name>
        <dbReference type="ChEBI" id="CHEBI:18248"/>
    </ligandPart>
</feature>
<dbReference type="PROSITE" id="PS00086">
    <property type="entry name" value="CYTOCHROME_P450"/>
    <property type="match status" value="1"/>
</dbReference>
<dbReference type="InterPro" id="IPR036396">
    <property type="entry name" value="Cyt_P450_sf"/>
</dbReference>
<accession>A0A319DJX5</accession>
<sequence length="571" mass="63418">MALSLLLASGMLAVSWTAWCLVSLLVNITRARATTLPSVILPCSLLGAPWLLTQPLTVPCLRALPAAWTASWLPLLLFNDGWHNGYEPFERVGADTFLAVSPGGLILYTCDAEVSTQLFRDGRFGKPAHLMQVLNIFGPTMTGTDGAESRLYRRIAAPFFNEATMRQVFSHSVQGGEALVPVLSQATTYPRLRTLAARLSLNMVSRVCYHSQDQDDLVEALRFEDRPQGTHRMSYSEAMHTLLDNYMPAFLLPKKILELSPLSSHRNAGIAFAEMAQYMQELKSPNQSNISPDPKSSSLLDLLTQAPNLQDPQITGQIWLFQFAGHEANANTLTFIILLLACHPVTQRSLQHTLDTIVGDFPSSEWTYDAHYKPLMNSLLGGIINEALRLFTVLPVLPKHVPENGPAIPVTVKGNVHAVPAGTVAFVNTSATHRHPRYWPRREGDEGGRDERKRPFAVSDFWPERWVQNEGFLTPEPGTFVPFSEGARGCLGYRFALVELCAVVARLFKENSVRLLTRGEEGGEDGVWGAGKDSWEKARERAELALSEGVRFDMSLRVMRNVPVRFETRVA</sequence>
<keyword evidence="5 7" id="KW-0408">Iron</keyword>
<dbReference type="Gene3D" id="1.10.630.10">
    <property type="entry name" value="Cytochrome P450"/>
    <property type="match status" value="1"/>
</dbReference>
<dbReference type="GO" id="GO:0004497">
    <property type="term" value="F:monooxygenase activity"/>
    <property type="evidence" value="ECO:0007669"/>
    <property type="project" value="UniProtKB-KW"/>
</dbReference>
<dbReference type="EMBL" id="KZ825941">
    <property type="protein sequence ID" value="PYH91563.1"/>
    <property type="molecule type" value="Genomic_DNA"/>
</dbReference>
<keyword evidence="4 8" id="KW-0560">Oxidoreductase</keyword>
<name>A0A319DJX5_9EURO</name>
<keyword evidence="10" id="KW-1185">Reference proteome</keyword>
<keyword evidence="7 8" id="KW-0349">Heme</keyword>
<gene>
    <name evidence="9" type="ORF">BO71DRAFT_401266</name>
</gene>
<organism evidence="9 10">
    <name type="scientific">Aspergillus ellipticus CBS 707.79</name>
    <dbReference type="NCBI Taxonomy" id="1448320"/>
    <lineage>
        <taxon>Eukaryota</taxon>
        <taxon>Fungi</taxon>
        <taxon>Dikarya</taxon>
        <taxon>Ascomycota</taxon>
        <taxon>Pezizomycotina</taxon>
        <taxon>Eurotiomycetes</taxon>
        <taxon>Eurotiomycetidae</taxon>
        <taxon>Eurotiales</taxon>
        <taxon>Aspergillaceae</taxon>
        <taxon>Aspergillus</taxon>
        <taxon>Aspergillus subgen. Circumdati</taxon>
    </lineage>
</organism>
<evidence type="ECO:0000256" key="3">
    <source>
        <dbReference type="ARBA" id="ARBA00022723"/>
    </source>
</evidence>
<dbReference type="AlphaFoldDB" id="A0A319DJX5"/>
<dbReference type="OrthoDB" id="1470350at2759"/>
<comment type="cofactor">
    <cofactor evidence="1 7">
        <name>heme</name>
        <dbReference type="ChEBI" id="CHEBI:30413"/>
    </cofactor>
</comment>
<dbReference type="InterPro" id="IPR017972">
    <property type="entry name" value="Cyt_P450_CS"/>
</dbReference>
<evidence type="ECO:0000256" key="6">
    <source>
        <dbReference type="ARBA" id="ARBA00023033"/>
    </source>
</evidence>
<dbReference type="PRINTS" id="PR00463">
    <property type="entry name" value="EP450I"/>
</dbReference>
<dbReference type="InterPro" id="IPR002401">
    <property type="entry name" value="Cyt_P450_E_grp-I"/>
</dbReference>
<keyword evidence="3 7" id="KW-0479">Metal-binding</keyword>
<evidence type="ECO:0000313" key="10">
    <source>
        <dbReference type="Proteomes" id="UP000247810"/>
    </source>
</evidence>
<dbReference type="STRING" id="1448320.A0A319DJX5"/>
<evidence type="ECO:0000256" key="5">
    <source>
        <dbReference type="ARBA" id="ARBA00023004"/>
    </source>
</evidence>
<evidence type="ECO:0000256" key="1">
    <source>
        <dbReference type="ARBA" id="ARBA00001971"/>
    </source>
</evidence>
<dbReference type="PRINTS" id="PR00385">
    <property type="entry name" value="P450"/>
</dbReference>
<dbReference type="Proteomes" id="UP000247810">
    <property type="component" value="Unassembled WGS sequence"/>
</dbReference>